<organism evidence="2 3">
    <name type="scientific">Streptomyces fodineus</name>
    <dbReference type="NCBI Taxonomy" id="1904616"/>
    <lineage>
        <taxon>Bacteria</taxon>
        <taxon>Bacillati</taxon>
        <taxon>Actinomycetota</taxon>
        <taxon>Actinomycetes</taxon>
        <taxon>Kitasatosporales</taxon>
        <taxon>Streptomycetaceae</taxon>
        <taxon>Streptomyces</taxon>
    </lineage>
</organism>
<dbReference type="AlphaFoldDB" id="A0A1D7YFP6"/>
<evidence type="ECO:0000256" key="1">
    <source>
        <dbReference type="SAM" id="MobiDB-lite"/>
    </source>
</evidence>
<sequence length="81" mass="8633">MVHLARSDRVEPGGRQCRHGRGAPRPARLRRRLAIKAVHGRHAADDEYRLRSGREVATAGQAGGAFTASVADASTSSARTS</sequence>
<evidence type="ECO:0000313" key="2">
    <source>
        <dbReference type="EMBL" id="AOR34346.1"/>
    </source>
</evidence>
<name>A0A1D7YFP6_9ACTN</name>
<keyword evidence="3" id="KW-1185">Reference proteome</keyword>
<dbReference type="RefSeq" id="WP_069780900.1">
    <property type="nucleotide sequence ID" value="NZ_CP017248.1"/>
</dbReference>
<gene>
    <name evidence="2" type="ORF">BFF78_27780</name>
</gene>
<dbReference type="KEGG" id="spun:BFF78_27780"/>
<feature type="compositionally biased region" description="Basic and acidic residues" evidence="1">
    <location>
        <begin position="1"/>
        <end position="12"/>
    </location>
</feature>
<proteinExistence type="predicted"/>
<feature type="region of interest" description="Disordered" evidence="1">
    <location>
        <begin position="1"/>
        <end position="28"/>
    </location>
</feature>
<accession>A0A1D7YFP6</accession>
<protein>
    <submittedName>
        <fullName evidence="2">Uncharacterized protein</fullName>
    </submittedName>
</protein>
<evidence type="ECO:0000313" key="3">
    <source>
        <dbReference type="Proteomes" id="UP000094960"/>
    </source>
</evidence>
<feature type="compositionally biased region" description="Basic residues" evidence="1">
    <location>
        <begin position="16"/>
        <end position="28"/>
    </location>
</feature>
<dbReference type="EMBL" id="CP017248">
    <property type="protein sequence ID" value="AOR34346.1"/>
    <property type="molecule type" value="Genomic_DNA"/>
</dbReference>
<reference evidence="3" key="1">
    <citation type="submission" date="2016-09" db="EMBL/GenBank/DDBJ databases">
        <title>Streptomyces puniciscabiei strain:TW1S1 Genome sequencing and assembly.</title>
        <authorList>
            <person name="Kim M.-K."/>
            <person name="Kim S.B."/>
        </authorList>
    </citation>
    <scope>NUCLEOTIDE SEQUENCE [LARGE SCALE GENOMIC DNA]</scope>
    <source>
        <strain evidence="3">TW1S1</strain>
    </source>
</reference>
<feature type="region of interest" description="Disordered" evidence="1">
    <location>
        <begin position="60"/>
        <end position="81"/>
    </location>
</feature>
<dbReference type="Proteomes" id="UP000094960">
    <property type="component" value="Chromosome"/>
</dbReference>